<reference evidence="8" key="1">
    <citation type="submission" date="2020-06" db="EMBL/GenBank/DDBJ databases">
        <authorList>
            <person name="Li T."/>
            <person name="Hu X."/>
            <person name="Zhang T."/>
            <person name="Song X."/>
            <person name="Zhang H."/>
            <person name="Dai N."/>
            <person name="Sheng W."/>
            <person name="Hou X."/>
            <person name="Wei L."/>
        </authorList>
    </citation>
    <scope>NUCLEOTIDE SEQUENCE</scope>
    <source>
        <strain evidence="8">KEN1</strain>
        <tissue evidence="8">Leaf</tissue>
    </source>
</reference>
<dbReference type="PANTHER" id="PTHR34072:SF41">
    <property type="entry name" value="REVERSE TRANSCRIPTASE_RETROTRANSPOSON-DERIVED PROTEIN RNASE H-LIKE DOMAIN-CONTAINING PROTEIN"/>
    <property type="match status" value="1"/>
</dbReference>
<sequence length="181" mass="21266">MDNRKVKAVAVWAIPSKMTELRSFSVLAKYYRRFIKGILGLSLKQAISLQAVLKLPQFDRPFEVQVDASDRALGGMLVQDKHVAFESRNLKDAEMRYNTHEKEMIDVIHCLEVWRHYLLGTKFTVVTHNVASTYFKTQRKLSPKQAQWQEFLGEVYFEWVHRPSKHNNVADALSRRWLRNM</sequence>
<name>A0AAW2TN92_9LAMI</name>
<evidence type="ECO:0000256" key="2">
    <source>
        <dbReference type="ARBA" id="ARBA00022695"/>
    </source>
</evidence>
<accession>A0AAW2TN92</accession>
<proteinExistence type="predicted"/>
<dbReference type="EMBL" id="JACGWN010000014">
    <property type="protein sequence ID" value="KAL0405983.1"/>
    <property type="molecule type" value="Genomic_DNA"/>
</dbReference>
<dbReference type="PANTHER" id="PTHR34072">
    <property type="entry name" value="ENZYMATIC POLYPROTEIN-RELATED"/>
    <property type="match status" value="1"/>
</dbReference>
<dbReference type="GO" id="GO:0004519">
    <property type="term" value="F:endonuclease activity"/>
    <property type="evidence" value="ECO:0007669"/>
    <property type="project" value="UniProtKB-KW"/>
</dbReference>
<dbReference type="InterPro" id="IPR041373">
    <property type="entry name" value="RT_RNaseH"/>
</dbReference>
<keyword evidence="5" id="KW-0378">Hydrolase</keyword>
<keyword evidence="6" id="KW-0695">RNA-directed DNA polymerase</keyword>
<dbReference type="Gene3D" id="3.10.20.370">
    <property type="match status" value="1"/>
</dbReference>
<organism evidence="8">
    <name type="scientific">Sesamum latifolium</name>
    <dbReference type="NCBI Taxonomy" id="2727402"/>
    <lineage>
        <taxon>Eukaryota</taxon>
        <taxon>Viridiplantae</taxon>
        <taxon>Streptophyta</taxon>
        <taxon>Embryophyta</taxon>
        <taxon>Tracheophyta</taxon>
        <taxon>Spermatophyta</taxon>
        <taxon>Magnoliopsida</taxon>
        <taxon>eudicotyledons</taxon>
        <taxon>Gunneridae</taxon>
        <taxon>Pentapetalae</taxon>
        <taxon>asterids</taxon>
        <taxon>lamiids</taxon>
        <taxon>Lamiales</taxon>
        <taxon>Pedaliaceae</taxon>
        <taxon>Sesamum</taxon>
    </lineage>
</organism>
<keyword evidence="1" id="KW-0808">Transferase</keyword>
<dbReference type="InterPro" id="IPR043502">
    <property type="entry name" value="DNA/RNA_pol_sf"/>
</dbReference>
<keyword evidence="3" id="KW-0540">Nuclease</keyword>
<reference evidence="8" key="2">
    <citation type="journal article" date="2024" name="Plant">
        <title>Genomic evolution and insights into agronomic trait innovations of Sesamum species.</title>
        <authorList>
            <person name="Miao H."/>
            <person name="Wang L."/>
            <person name="Qu L."/>
            <person name="Liu H."/>
            <person name="Sun Y."/>
            <person name="Le M."/>
            <person name="Wang Q."/>
            <person name="Wei S."/>
            <person name="Zheng Y."/>
            <person name="Lin W."/>
            <person name="Duan Y."/>
            <person name="Cao H."/>
            <person name="Xiong S."/>
            <person name="Wang X."/>
            <person name="Wei L."/>
            <person name="Li C."/>
            <person name="Ma Q."/>
            <person name="Ju M."/>
            <person name="Zhao R."/>
            <person name="Li G."/>
            <person name="Mu C."/>
            <person name="Tian Q."/>
            <person name="Mei H."/>
            <person name="Zhang T."/>
            <person name="Gao T."/>
            <person name="Zhang H."/>
        </authorList>
    </citation>
    <scope>NUCLEOTIDE SEQUENCE</scope>
    <source>
        <strain evidence="8">KEN1</strain>
    </source>
</reference>
<dbReference type="GO" id="GO:0016787">
    <property type="term" value="F:hydrolase activity"/>
    <property type="evidence" value="ECO:0007669"/>
    <property type="project" value="UniProtKB-KW"/>
</dbReference>
<evidence type="ECO:0000256" key="5">
    <source>
        <dbReference type="ARBA" id="ARBA00022801"/>
    </source>
</evidence>
<evidence type="ECO:0000259" key="7">
    <source>
        <dbReference type="Pfam" id="PF17917"/>
    </source>
</evidence>
<evidence type="ECO:0000256" key="6">
    <source>
        <dbReference type="ARBA" id="ARBA00022918"/>
    </source>
</evidence>
<dbReference type="Pfam" id="PF17917">
    <property type="entry name" value="RT_RNaseH"/>
    <property type="match status" value="1"/>
</dbReference>
<evidence type="ECO:0000313" key="8">
    <source>
        <dbReference type="EMBL" id="KAL0405983.1"/>
    </source>
</evidence>
<gene>
    <name evidence="8" type="ORF">Slati_3912200</name>
</gene>
<dbReference type="CDD" id="cd09274">
    <property type="entry name" value="RNase_HI_RT_Ty3"/>
    <property type="match status" value="1"/>
</dbReference>
<dbReference type="AlphaFoldDB" id="A0AAW2TN92"/>
<dbReference type="GO" id="GO:0003964">
    <property type="term" value="F:RNA-directed DNA polymerase activity"/>
    <property type="evidence" value="ECO:0007669"/>
    <property type="project" value="UniProtKB-KW"/>
</dbReference>
<dbReference type="SUPFAM" id="SSF56672">
    <property type="entry name" value="DNA/RNA polymerases"/>
    <property type="match status" value="1"/>
</dbReference>
<protein>
    <recommendedName>
        <fullName evidence="7">Reverse transcriptase RNase H-like domain-containing protein</fullName>
    </recommendedName>
</protein>
<evidence type="ECO:0000256" key="3">
    <source>
        <dbReference type="ARBA" id="ARBA00022722"/>
    </source>
</evidence>
<dbReference type="InterPro" id="IPR043128">
    <property type="entry name" value="Rev_trsase/Diguanyl_cyclase"/>
</dbReference>
<keyword evidence="2" id="KW-0548">Nucleotidyltransferase</keyword>
<evidence type="ECO:0000256" key="1">
    <source>
        <dbReference type="ARBA" id="ARBA00022679"/>
    </source>
</evidence>
<feature type="domain" description="Reverse transcriptase RNase H-like" evidence="7">
    <location>
        <begin position="58"/>
        <end position="154"/>
    </location>
</feature>
<keyword evidence="4" id="KW-0255">Endonuclease</keyword>
<evidence type="ECO:0000256" key="4">
    <source>
        <dbReference type="ARBA" id="ARBA00022759"/>
    </source>
</evidence>
<comment type="caution">
    <text evidence="8">The sequence shown here is derived from an EMBL/GenBank/DDBJ whole genome shotgun (WGS) entry which is preliminary data.</text>
</comment>
<dbReference type="Gene3D" id="3.30.70.270">
    <property type="match status" value="1"/>
</dbReference>